<evidence type="ECO:0000256" key="1">
    <source>
        <dbReference type="ARBA" id="ARBA00004229"/>
    </source>
</evidence>
<feature type="domain" description="Fungal lipase-type" evidence="9">
    <location>
        <begin position="237"/>
        <end position="394"/>
    </location>
</feature>
<dbReference type="FunFam" id="3.40.50.1820:FF:000065">
    <property type="entry name" value="Phospholipase A1-II 3"/>
    <property type="match status" value="1"/>
</dbReference>
<evidence type="ECO:0000256" key="5">
    <source>
        <dbReference type="ARBA" id="ARBA00022801"/>
    </source>
</evidence>
<keyword evidence="11" id="KW-1185">Reference proteome</keyword>
<dbReference type="Pfam" id="PF01764">
    <property type="entry name" value="Lipase_3"/>
    <property type="match status" value="1"/>
</dbReference>
<comment type="subcellular location">
    <subcellularLocation>
        <location evidence="1">Plastid</location>
        <location evidence="1">Chloroplast</location>
    </subcellularLocation>
</comment>
<dbReference type="AlphaFoldDB" id="A0A1J6I2V7"/>
<evidence type="ECO:0000256" key="3">
    <source>
        <dbReference type="ARBA" id="ARBA00022528"/>
    </source>
</evidence>
<evidence type="ECO:0000313" key="11">
    <source>
        <dbReference type="Proteomes" id="UP000187609"/>
    </source>
</evidence>
<accession>A0A1J6I2V7</accession>
<dbReference type="GO" id="GO:0009507">
    <property type="term" value="C:chloroplast"/>
    <property type="evidence" value="ECO:0007669"/>
    <property type="project" value="UniProtKB-SubCell"/>
</dbReference>
<keyword evidence="5" id="KW-0378">Hydrolase</keyword>
<keyword evidence="7" id="KW-0442">Lipid degradation</keyword>
<evidence type="ECO:0000256" key="4">
    <source>
        <dbReference type="ARBA" id="ARBA00022640"/>
    </source>
</evidence>
<dbReference type="Proteomes" id="UP000187609">
    <property type="component" value="Unassembled WGS sequence"/>
</dbReference>
<gene>
    <name evidence="10" type="ORF">A4A49_02601</name>
</gene>
<reference evidence="10" key="1">
    <citation type="submission" date="2016-11" db="EMBL/GenBank/DDBJ databases">
        <title>The genome of Nicotiana attenuata.</title>
        <authorList>
            <person name="Xu S."/>
            <person name="Brockmoeller T."/>
            <person name="Gaquerel E."/>
            <person name="Navarro A."/>
            <person name="Kuhl H."/>
            <person name="Gase K."/>
            <person name="Ling Z."/>
            <person name="Zhou W."/>
            <person name="Kreitzer C."/>
            <person name="Stanke M."/>
            <person name="Tang H."/>
            <person name="Lyons E."/>
            <person name="Pandey P."/>
            <person name="Pandey S.P."/>
            <person name="Timmermann B."/>
            <person name="Baldwin I.T."/>
        </authorList>
    </citation>
    <scope>NUCLEOTIDE SEQUENCE [LARGE SCALE GENOMIC DNA]</scope>
    <source>
        <strain evidence="10">UT</strain>
    </source>
</reference>
<dbReference type="KEGG" id="nau:109232336"/>
<keyword evidence="8" id="KW-0443">Lipid metabolism</keyword>
<dbReference type="EMBL" id="MJEQ01037191">
    <property type="protein sequence ID" value="OIS98849.1"/>
    <property type="molecule type" value="Genomic_DNA"/>
</dbReference>
<dbReference type="PANTHER" id="PTHR31403:SF53">
    <property type="entry name" value="PHOSPHOLIPASE A1-IGAMMA2, CHLOROPLASTIC-LIKE"/>
    <property type="match status" value="1"/>
</dbReference>
<dbReference type="CDD" id="cd00519">
    <property type="entry name" value="Lipase_3"/>
    <property type="match status" value="1"/>
</dbReference>
<dbReference type="OrthoDB" id="1219862at2759"/>
<dbReference type="SUPFAM" id="SSF53474">
    <property type="entry name" value="alpha/beta-Hydrolases"/>
    <property type="match status" value="1"/>
</dbReference>
<dbReference type="Gene3D" id="3.40.50.1820">
    <property type="entry name" value="alpha/beta hydrolase"/>
    <property type="match status" value="1"/>
</dbReference>
<dbReference type="GO" id="GO:0016042">
    <property type="term" value="P:lipid catabolic process"/>
    <property type="evidence" value="ECO:0007669"/>
    <property type="project" value="UniProtKB-KW"/>
</dbReference>
<protein>
    <submittedName>
        <fullName evidence="10">Phospholipase a1-igamma2, chloroplastic</fullName>
    </submittedName>
</protein>
<dbReference type="InterPro" id="IPR002921">
    <property type="entry name" value="Fungal_lipase-type"/>
</dbReference>
<sequence>MSNSRISLFTNVQKPNMILYNKNPSPATIFFFSVPGKDVTTRNYSLKVLPKNVSSYPISDIKRAAQCTKFPLCAGSGEGPDYKGLSYTALPCNSANKKNKVYDNEEAKLVDKWEDIHGRNDWEGMLDPIDPLLRAELIRYGEMAQACYDAFDLDQDSKFCGSCKIDPGLFFQSLGWSTNHGYNVTSYIYSMYHINVPSFFKIPLWPDAWSHKANWIGYIAVSNDEYSTQLGRRDITIAWRGTVTDLEKIADFMDFQKPTRYHKIPSRDPTIKVEAGFLEIYTSKDDECNFCKVSAREQVLDEVKRLIDRYSNDEITITITGHSLGSALATINAYDIAEIGLDVREDGRVIPICVFSFSGPRVGNIRFKQRLEGLGVKVLRIVNKHDKVPAVPGIFLNENVPTFVQKVGELFLPWCYLHVGEELVLDHKTSPFLKDIDNLTYFHNLEVHLHLLDGFHGKGRRFWLASSRDKTLVNKTTDFLKDDLLVPPNWWETEYRKLIKQHKGQWMIDPQQVCLKNDSPEEDVHHHRGLD</sequence>
<dbReference type="Gramene" id="OIS98849">
    <property type="protein sequence ID" value="OIS98849"/>
    <property type="gene ID" value="A4A49_02601"/>
</dbReference>
<dbReference type="SMR" id="A0A1J6I2V7"/>
<keyword evidence="4" id="KW-0934">Plastid</keyword>
<name>A0A1J6I2V7_NICAT</name>
<proteinExistence type="inferred from homology"/>
<dbReference type="GO" id="GO:0008970">
    <property type="term" value="F:phospholipase A1 activity"/>
    <property type="evidence" value="ECO:0007669"/>
    <property type="project" value="UniProtKB-ARBA"/>
</dbReference>
<dbReference type="GO" id="GO:0047714">
    <property type="term" value="F:galactolipase activity"/>
    <property type="evidence" value="ECO:0007669"/>
    <property type="project" value="UniProtKB-ARBA"/>
</dbReference>
<keyword evidence="3" id="KW-0150">Chloroplast</keyword>
<dbReference type="InterPro" id="IPR029058">
    <property type="entry name" value="AB_hydrolase_fold"/>
</dbReference>
<organism evidence="10 11">
    <name type="scientific">Nicotiana attenuata</name>
    <name type="common">Coyote tobacco</name>
    <dbReference type="NCBI Taxonomy" id="49451"/>
    <lineage>
        <taxon>Eukaryota</taxon>
        <taxon>Viridiplantae</taxon>
        <taxon>Streptophyta</taxon>
        <taxon>Embryophyta</taxon>
        <taxon>Tracheophyta</taxon>
        <taxon>Spermatophyta</taxon>
        <taxon>Magnoliopsida</taxon>
        <taxon>eudicotyledons</taxon>
        <taxon>Gunneridae</taxon>
        <taxon>Pentapetalae</taxon>
        <taxon>asterids</taxon>
        <taxon>lamiids</taxon>
        <taxon>Solanales</taxon>
        <taxon>Solanaceae</taxon>
        <taxon>Nicotianoideae</taxon>
        <taxon>Nicotianeae</taxon>
        <taxon>Nicotiana</taxon>
    </lineage>
</organism>
<comment type="caution">
    <text evidence="10">The sequence shown here is derived from an EMBL/GenBank/DDBJ whole genome shotgun (WGS) entry which is preliminary data.</text>
</comment>
<evidence type="ECO:0000256" key="8">
    <source>
        <dbReference type="ARBA" id="ARBA00023098"/>
    </source>
</evidence>
<evidence type="ECO:0000313" key="10">
    <source>
        <dbReference type="EMBL" id="OIS98849.1"/>
    </source>
</evidence>
<evidence type="ECO:0000256" key="2">
    <source>
        <dbReference type="ARBA" id="ARBA00010701"/>
    </source>
</evidence>
<dbReference type="PANTHER" id="PTHR31403">
    <property type="entry name" value="PHOSPHOLIPASE A1-IBETA2, CHLOROPLASTIC"/>
    <property type="match status" value="1"/>
</dbReference>
<comment type="similarity">
    <text evidence="2">Belongs to the AB hydrolase superfamily. Lipase family.</text>
</comment>
<keyword evidence="6" id="KW-0809">Transit peptide</keyword>
<evidence type="ECO:0000259" key="9">
    <source>
        <dbReference type="Pfam" id="PF01764"/>
    </source>
</evidence>
<evidence type="ECO:0000256" key="6">
    <source>
        <dbReference type="ARBA" id="ARBA00022946"/>
    </source>
</evidence>
<dbReference type="OMA" id="WRQDLNK"/>
<evidence type="ECO:0000256" key="7">
    <source>
        <dbReference type="ARBA" id="ARBA00022963"/>
    </source>
</evidence>